<name>A0A4P7SLA7_9CELL</name>
<dbReference type="RefSeq" id="WP_135973131.1">
    <property type="nucleotide sequence ID" value="NZ_CP039291.1"/>
</dbReference>
<dbReference type="Proteomes" id="UP000296469">
    <property type="component" value="Chromosome"/>
</dbReference>
<keyword evidence="2" id="KW-1185">Reference proteome</keyword>
<accession>A0A4P7SLA7</accession>
<evidence type="ECO:0000313" key="2">
    <source>
        <dbReference type="Proteomes" id="UP000296469"/>
    </source>
</evidence>
<organism evidence="1 2">
    <name type="scientific">Cellulomonas shaoxiangyii</name>
    <dbReference type="NCBI Taxonomy" id="2566013"/>
    <lineage>
        <taxon>Bacteria</taxon>
        <taxon>Bacillati</taxon>
        <taxon>Actinomycetota</taxon>
        <taxon>Actinomycetes</taxon>
        <taxon>Micrococcales</taxon>
        <taxon>Cellulomonadaceae</taxon>
        <taxon>Cellulomonas</taxon>
    </lineage>
</organism>
<sequence length="79" mass="8486">MSELSTATVPGRDVAFDEQARLRCPECGSIDLTVTDVDRLPDVAWVNHTASCGQCGTASTLALVSVFGHVVLRWLPDAR</sequence>
<protein>
    <submittedName>
        <fullName evidence="1">Uncharacterized protein</fullName>
    </submittedName>
</protein>
<dbReference type="EMBL" id="CP039291">
    <property type="protein sequence ID" value="QCB95002.1"/>
    <property type="molecule type" value="Genomic_DNA"/>
</dbReference>
<reference evidence="1 2" key="1">
    <citation type="submission" date="2019-04" db="EMBL/GenBank/DDBJ databases">
        <title>Isolation and identification of Cellulomonas shaoxiangyii sp. Nov. isolated from feces of the Tibetan antelopes (Pantholops hodgsonii) in the Qinghai-Tibet plateau of China.</title>
        <authorList>
            <person name="Tian Z."/>
        </authorList>
    </citation>
    <scope>NUCLEOTIDE SEQUENCE [LARGE SCALE GENOMIC DNA]</scope>
    <source>
        <strain evidence="1 2">Z28</strain>
    </source>
</reference>
<gene>
    <name evidence="1" type="ORF">E5225_16960</name>
</gene>
<dbReference type="OrthoDB" id="4827458at2"/>
<proteinExistence type="predicted"/>
<dbReference type="AlphaFoldDB" id="A0A4P7SLA7"/>
<evidence type="ECO:0000313" key="1">
    <source>
        <dbReference type="EMBL" id="QCB95002.1"/>
    </source>
</evidence>
<dbReference type="KEGG" id="celz:E5225_16960"/>